<organism evidence="4 5">
    <name type="scientific">Pseudaquabacterium rugosum</name>
    <dbReference type="NCBI Taxonomy" id="2984194"/>
    <lineage>
        <taxon>Bacteria</taxon>
        <taxon>Pseudomonadati</taxon>
        <taxon>Pseudomonadota</taxon>
        <taxon>Betaproteobacteria</taxon>
        <taxon>Burkholderiales</taxon>
        <taxon>Sphaerotilaceae</taxon>
        <taxon>Pseudaquabacterium</taxon>
    </lineage>
</organism>
<gene>
    <name evidence="4" type="ORF">AACH11_13770</name>
</gene>
<dbReference type="InterPro" id="IPR029058">
    <property type="entry name" value="AB_hydrolase_fold"/>
</dbReference>
<feature type="signal peptide" evidence="2">
    <location>
        <begin position="1"/>
        <end position="27"/>
    </location>
</feature>
<evidence type="ECO:0000313" key="4">
    <source>
        <dbReference type="EMBL" id="MEK8027032.1"/>
    </source>
</evidence>
<evidence type="ECO:0000259" key="3">
    <source>
        <dbReference type="Pfam" id="PF12146"/>
    </source>
</evidence>
<dbReference type="InterPro" id="IPR051044">
    <property type="entry name" value="MAG_DAG_Lipase"/>
</dbReference>
<feature type="compositionally biased region" description="Low complexity" evidence="1">
    <location>
        <begin position="67"/>
        <end position="86"/>
    </location>
</feature>
<dbReference type="GO" id="GO:0016787">
    <property type="term" value="F:hydrolase activity"/>
    <property type="evidence" value="ECO:0007669"/>
    <property type="project" value="UniProtKB-KW"/>
</dbReference>
<feature type="chain" id="PRO_5045766499" evidence="2">
    <location>
        <begin position="28"/>
        <end position="464"/>
    </location>
</feature>
<sequence length="464" mass="49412">MRLCARLLLPAAGLGLGIVATEGMAQAASSAAVSVRDAASGAAASALPSDASAAPDARVAAQDHAHTPAARRTGPAALAAPPGRAAAPAFHPRLPWDGREAALALPEARLLLDRFWAAGPPVGRMIGVGGVPLAWRVFLQPDRAAERGAVLIVSGRTETMAKYQETVWDLYQAGWSVYLYDHRGQGLSGREPAVDREGRRQHGHVERFDDYVDDLRELVRTRLLPAGHRELRLLAHSMGGAISARLLQQDTPEAAAFGAVALLSPMMAIRGLGDATADGLLCGVARSADALGLGARYIPGGGDWRERDFDGNRLTGSALRLERLHAVYRAQPEARLGSATFGWTVQACAGARAAREQAARIRQPLLLAIGEGDRIVHPQGAQAFCAAWRAADPQARRCGGADGGPWLLPDARHELLIERDALRTPVLQAVLRFFERPQLALPAQELPTQELPTQELPAHPRPAP</sequence>
<keyword evidence="4" id="KW-0378">Hydrolase</keyword>
<reference evidence="4 5" key="1">
    <citation type="submission" date="2024-04" db="EMBL/GenBank/DDBJ databases">
        <title>Novel species of the genus Ideonella isolated from streams.</title>
        <authorList>
            <person name="Lu H."/>
        </authorList>
    </citation>
    <scope>NUCLEOTIDE SEQUENCE [LARGE SCALE GENOMIC DNA]</scope>
    <source>
        <strain evidence="4 5">BYS139W</strain>
    </source>
</reference>
<dbReference type="Pfam" id="PF12146">
    <property type="entry name" value="Hydrolase_4"/>
    <property type="match status" value="1"/>
</dbReference>
<feature type="region of interest" description="Disordered" evidence="1">
    <location>
        <begin position="444"/>
        <end position="464"/>
    </location>
</feature>
<comment type="caution">
    <text evidence="4">The sequence shown here is derived from an EMBL/GenBank/DDBJ whole genome shotgun (WGS) entry which is preliminary data.</text>
</comment>
<dbReference type="InterPro" id="IPR022742">
    <property type="entry name" value="Hydrolase_4"/>
</dbReference>
<feature type="region of interest" description="Disordered" evidence="1">
    <location>
        <begin position="54"/>
        <end position="86"/>
    </location>
</feature>
<accession>A0ABU9BDI1</accession>
<evidence type="ECO:0000256" key="2">
    <source>
        <dbReference type="SAM" id="SignalP"/>
    </source>
</evidence>
<feature type="domain" description="Serine aminopeptidase S33" evidence="3">
    <location>
        <begin position="146"/>
        <end position="419"/>
    </location>
</feature>
<dbReference type="RefSeq" id="WP_341374813.1">
    <property type="nucleotide sequence ID" value="NZ_JBBUTF010000012.1"/>
</dbReference>
<evidence type="ECO:0000256" key="1">
    <source>
        <dbReference type="SAM" id="MobiDB-lite"/>
    </source>
</evidence>
<dbReference type="SUPFAM" id="SSF53474">
    <property type="entry name" value="alpha/beta-Hydrolases"/>
    <property type="match status" value="1"/>
</dbReference>
<evidence type="ECO:0000313" key="5">
    <source>
        <dbReference type="Proteomes" id="UP001368500"/>
    </source>
</evidence>
<dbReference type="Gene3D" id="3.40.50.1820">
    <property type="entry name" value="alpha/beta hydrolase"/>
    <property type="match status" value="1"/>
</dbReference>
<keyword evidence="5" id="KW-1185">Reference proteome</keyword>
<name>A0ABU9BDI1_9BURK</name>
<dbReference type="EMBL" id="JBBUTF010000012">
    <property type="protein sequence ID" value="MEK8027032.1"/>
    <property type="molecule type" value="Genomic_DNA"/>
</dbReference>
<keyword evidence="2" id="KW-0732">Signal</keyword>
<proteinExistence type="predicted"/>
<dbReference type="Proteomes" id="UP001368500">
    <property type="component" value="Unassembled WGS sequence"/>
</dbReference>
<dbReference type="PANTHER" id="PTHR11614">
    <property type="entry name" value="PHOSPHOLIPASE-RELATED"/>
    <property type="match status" value="1"/>
</dbReference>
<protein>
    <submittedName>
        <fullName evidence="4">Alpha/beta fold hydrolase</fullName>
    </submittedName>
</protein>